<dbReference type="PANTHER" id="PTHR13615:SF3">
    <property type="entry name" value="GLYCOSYLTRANSFERASE-LIKE DOMAIN-CONTAINING PROTEIN 1"/>
    <property type="match status" value="1"/>
</dbReference>
<dbReference type="EC" id="2.4.1.110" evidence="4"/>
<evidence type="ECO:0000256" key="2">
    <source>
        <dbReference type="ARBA" id="ARBA00022676"/>
    </source>
</evidence>
<evidence type="ECO:0000256" key="3">
    <source>
        <dbReference type="ARBA" id="ARBA00022679"/>
    </source>
</evidence>
<dbReference type="InterPro" id="IPR051862">
    <property type="entry name" value="GT-like_domain_containing_1"/>
</dbReference>
<dbReference type="EMBL" id="PGTM01000023">
    <property type="protein sequence ID" value="PJF36939.1"/>
    <property type="molecule type" value="Genomic_DNA"/>
</dbReference>
<gene>
    <name evidence="8" type="ORF">CUN49_02935</name>
</gene>
<evidence type="ECO:0000256" key="5">
    <source>
        <dbReference type="ARBA" id="ARBA00044539"/>
    </source>
</evidence>
<dbReference type="PANTHER" id="PTHR13615">
    <property type="entry name" value="GLYCOSYLTRANSFERASE-LIKE 1"/>
    <property type="match status" value="1"/>
</dbReference>
<evidence type="ECO:0000313" key="8">
    <source>
        <dbReference type="EMBL" id="PJF36939.1"/>
    </source>
</evidence>
<dbReference type="InterPro" id="IPR022701">
    <property type="entry name" value="QTMAN_N"/>
</dbReference>
<accession>A0A2M8PHA9</accession>
<proteinExistence type="inferred from homology"/>
<dbReference type="AlphaFoldDB" id="A0A2M8PHA9"/>
<organism evidence="8 9">
    <name type="scientific">Candidatus Thermofonsia Clade 1 bacterium</name>
    <dbReference type="NCBI Taxonomy" id="2364210"/>
    <lineage>
        <taxon>Bacteria</taxon>
        <taxon>Bacillati</taxon>
        <taxon>Chloroflexota</taxon>
        <taxon>Candidatus Thermofontia</taxon>
        <taxon>Candidatus Thermofonsia Clade 1</taxon>
    </lineage>
</organism>
<feature type="domain" description="tRNA-queuosine alpha-mannosyltransferase N-terminal" evidence="7">
    <location>
        <begin position="3"/>
        <end position="171"/>
    </location>
</feature>
<name>A0A2M8PHA9_9CHLR</name>
<reference evidence="8 9" key="1">
    <citation type="submission" date="2017-11" db="EMBL/GenBank/DDBJ databases">
        <title>Evolution of Phototrophy in the Chloroflexi Phylum Driven by Horizontal Gene Transfer.</title>
        <authorList>
            <person name="Ward L.M."/>
            <person name="Hemp J."/>
            <person name="Shih P.M."/>
            <person name="Mcglynn S.E."/>
            <person name="Fischer W."/>
        </authorList>
    </citation>
    <scope>NUCLEOTIDE SEQUENCE [LARGE SCALE GENOMIC DNA]</scope>
    <source>
        <strain evidence="8">JP3_13</strain>
    </source>
</reference>
<comment type="catalytic activity">
    <reaction evidence="6">
        <text>queuosine(34) in tRNA(Asp) + GDP-alpha-D-mannose = O-4''-alpha-D-mannosylqueuosine(34) in tRNA(Asp) + GDP + H(+)</text>
        <dbReference type="Rhea" id="RHEA:12885"/>
        <dbReference type="Rhea" id="RHEA-COMP:18572"/>
        <dbReference type="Rhea" id="RHEA-COMP:18581"/>
        <dbReference type="ChEBI" id="CHEBI:15378"/>
        <dbReference type="ChEBI" id="CHEBI:57527"/>
        <dbReference type="ChEBI" id="CHEBI:58189"/>
        <dbReference type="ChEBI" id="CHEBI:194431"/>
        <dbReference type="ChEBI" id="CHEBI:194442"/>
        <dbReference type="EC" id="2.4.1.110"/>
    </reaction>
    <physiologicalReaction direction="left-to-right" evidence="6">
        <dbReference type="Rhea" id="RHEA:12886"/>
    </physiologicalReaction>
</comment>
<dbReference type="Gene3D" id="3.40.50.2000">
    <property type="entry name" value="Glycogen Phosphorylase B"/>
    <property type="match status" value="2"/>
</dbReference>
<evidence type="ECO:0000259" key="7">
    <source>
        <dbReference type="Pfam" id="PF12038"/>
    </source>
</evidence>
<dbReference type="SUPFAM" id="SSF53756">
    <property type="entry name" value="UDP-Glycosyltransferase/glycogen phosphorylase"/>
    <property type="match status" value="1"/>
</dbReference>
<evidence type="ECO:0000256" key="6">
    <source>
        <dbReference type="ARBA" id="ARBA00048439"/>
    </source>
</evidence>
<comment type="caution">
    <text evidence="8">The sequence shown here is derived from an EMBL/GenBank/DDBJ whole genome shotgun (WGS) entry which is preliminary data.</text>
</comment>
<dbReference type="GO" id="GO:0016438">
    <property type="term" value="F:tRNA-queuosine(34) beta-mannosyltransferase activity"/>
    <property type="evidence" value="ECO:0007669"/>
    <property type="project" value="UniProtKB-EC"/>
</dbReference>
<protein>
    <recommendedName>
        <fullName evidence="5">tRNA-queuosine alpha-mannosyltransferase</fullName>
        <ecNumber evidence="4">2.4.1.110</ecNumber>
    </recommendedName>
</protein>
<keyword evidence="3" id="KW-0808">Transferase</keyword>
<dbReference type="Proteomes" id="UP000229681">
    <property type="component" value="Unassembled WGS sequence"/>
</dbReference>
<comment type="similarity">
    <text evidence="1">Belongs to the glycosyltransferase group 1 family. Glycosyltransferase 4 subfamily.</text>
</comment>
<evidence type="ECO:0000256" key="1">
    <source>
        <dbReference type="ARBA" id="ARBA00009481"/>
    </source>
</evidence>
<evidence type="ECO:0000256" key="4">
    <source>
        <dbReference type="ARBA" id="ARBA00044517"/>
    </source>
</evidence>
<dbReference type="Pfam" id="PF12038">
    <property type="entry name" value="QTMAN_N"/>
    <property type="match status" value="1"/>
</dbReference>
<sequence length="364" mass="41421">MANVLLLEPYHTGSHAAWLRDLQRFSQHSISALTLEGRYWQWRMQGGAVTLARRFNQSALAPDLILASDMLDLTTFLALTRRRTAHVPSAVYFHENQLTYPAGERIKRDLKIAFINYTSALAADAVFFNSAFHKRDFLSELPRLLKHYPDHNELETVDQIAAKAHVLPVGIDLAAFDAHAAPKDRSVPTLLWNHRWEYDKQPEVFARTLEKLIALDMDFRVILAGEPIGFSASAFEPLRERLGARLIHYGYAERFADYARLLWQATHAISCAKQDFFGVSMAEAIYCGALPLMPRRLNYPTLLPSAYHDLCLYNEGELLDALLRTWQVPAPAALRAYIAQFDWRTLSAAYDEAFTTIIQQARLS</sequence>
<keyword evidence="2" id="KW-0328">Glycosyltransferase</keyword>
<evidence type="ECO:0000313" key="9">
    <source>
        <dbReference type="Proteomes" id="UP000229681"/>
    </source>
</evidence>